<feature type="compositionally biased region" description="Polar residues" evidence="4">
    <location>
        <begin position="323"/>
        <end position="335"/>
    </location>
</feature>
<feature type="compositionally biased region" description="Basic and acidic residues" evidence="4">
    <location>
        <begin position="308"/>
        <end position="318"/>
    </location>
</feature>
<dbReference type="Pfam" id="PF12796">
    <property type="entry name" value="Ank_2"/>
    <property type="match status" value="1"/>
</dbReference>
<dbReference type="PROSITE" id="PS50297">
    <property type="entry name" value="ANK_REP_REGION"/>
    <property type="match status" value="2"/>
</dbReference>
<dbReference type="Gene3D" id="1.25.40.20">
    <property type="entry name" value="Ankyrin repeat-containing domain"/>
    <property type="match status" value="1"/>
</dbReference>
<comment type="caution">
    <text evidence="5">The sequence shown here is derived from an EMBL/GenBank/DDBJ whole genome shotgun (WGS) entry which is preliminary data.</text>
</comment>
<dbReference type="SUPFAM" id="SSF48403">
    <property type="entry name" value="Ankyrin repeat"/>
    <property type="match status" value="1"/>
</dbReference>
<feature type="compositionally biased region" description="Low complexity" evidence="4">
    <location>
        <begin position="276"/>
        <end position="296"/>
    </location>
</feature>
<proteinExistence type="predicted"/>
<name>A0A9P6QWR8_9FUNG</name>
<feature type="region of interest" description="Disordered" evidence="4">
    <location>
        <begin position="501"/>
        <end position="621"/>
    </location>
</feature>
<protein>
    <recommendedName>
        <fullName evidence="7">Ankyrin</fullName>
    </recommendedName>
</protein>
<dbReference type="PANTHER" id="PTHR24173">
    <property type="entry name" value="ANKYRIN REPEAT CONTAINING"/>
    <property type="match status" value="1"/>
</dbReference>
<feature type="repeat" description="ANK" evidence="3">
    <location>
        <begin position="65"/>
        <end position="97"/>
    </location>
</feature>
<feature type="compositionally biased region" description="Low complexity" evidence="4">
    <location>
        <begin position="581"/>
        <end position="621"/>
    </location>
</feature>
<feature type="compositionally biased region" description="Low complexity" evidence="4">
    <location>
        <begin position="159"/>
        <end position="194"/>
    </location>
</feature>
<keyword evidence="2 3" id="KW-0040">ANK repeat</keyword>
<dbReference type="Proteomes" id="UP000823405">
    <property type="component" value="Unassembled WGS sequence"/>
</dbReference>
<sequence length="693" mass="74459">LVKFALDNGQPIDSVVNGVFAIHAACCNNNVAVVLYLIEHGADVNARRLPRKYSPEKGVQTVGTTGSTPLHFAAANGCLNVVDILLRHGAIVDMTDKYGTSPLSVAAARNHPEVASLLHQYSAMQRGVQDLTPDTEVRDPWPERRGSTETSRRGAAVVTPTPSCSASTATSTRSSPIGNSKDSSSQSSPATATSRGSYSATRVVGQRRISLPSITESPSSPNIPAAPRQSCDFGRIPQSTEPLVRNTSSLRSTNSQPTRNNPNNLTLSSRPSMDVSRPSMDMSRPSMDMSRPSMDMLRPSMDMSRPSMEGHRRQEPARRGMQRSHTTQGGEQQNKILGEPNKTPIMKRRKSMESAKFLSPQSAMTSVSRRKSFDQLSSLRNSDSKSRRSSDASSTTSQKTGSSATSGTTNTSVSEHMPDSVSATIASSGYPQHINGSELKALYLSGRTDSGNASMQPSPLHRSISQPIIEQVKPKRPPVSFANEAAVRQSLDIQRLAMNQERASESERLNGQMRNDSDSDLPGQLFRRRTMQDSSLNPSRLSIFPRHHSMGAPVGMETRSAPTTPDEMPGSGKGSHYQQYEQQQHTLSSSQESSKSLQDIAAPRLSTSSISSLSGSSTVSGRFSRMWSSTASGAVAGGKENSAPSSAVVGNWNAGEFGEASAEAAAQGLVRPELTRSRGGGMLNRLSGIWSRR</sequence>
<dbReference type="AlphaFoldDB" id="A0A9P6QWR8"/>
<evidence type="ECO:0000313" key="6">
    <source>
        <dbReference type="Proteomes" id="UP000823405"/>
    </source>
</evidence>
<evidence type="ECO:0000256" key="1">
    <source>
        <dbReference type="ARBA" id="ARBA00022737"/>
    </source>
</evidence>
<dbReference type="InterPro" id="IPR036770">
    <property type="entry name" value="Ankyrin_rpt-contain_sf"/>
</dbReference>
<feature type="compositionally biased region" description="Polar residues" evidence="4">
    <location>
        <begin position="212"/>
        <end position="222"/>
    </location>
</feature>
<dbReference type="OrthoDB" id="194358at2759"/>
<organism evidence="5 6">
    <name type="scientific">Linnemannia gamsii</name>
    <dbReference type="NCBI Taxonomy" id="64522"/>
    <lineage>
        <taxon>Eukaryota</taxon>
        <taxon>Fungi</taxon>
        <taxon>Fungi incertae sedis</taxon>
        <taxon>Mucoromycota</taxon>
        <taxon>Mortierellomycotina</taxon>
        <taxon>Mortierellomycetes</taxon>
        <taxon>Mortierellales</taxon>
        <taxon>Mortierellaceae</taxon>
        <taxon>Linnemannia</taxon>
    </lineage>
</organism>
<keyword evidence="6" id="KW-1185">Reference proteome</keyword>
<dbReference type="EMBL" id="JAAAIN010001889">
    <property type="protein sequence ID" value="KAG0299435.1"/>
    <property type="molecule type" value="Genomic_DNA"/>
</dbReference>
<feature type="repeat" description="ANK" evidence="3">
    <location>
        <begin position="17"/>
        <end position="49"/>
    </location>
</feature>
<dbReference type="PANTHER" id="PTHR24173:SF74">
    <property type="entry name" value="ANKYRIN REPEAT DOMAIN-CONTAINING PROTEIN 16"/>
    <property type="match status" value="1"/>
</dbReference>
<feature type="compositionally biased region" description="Basic and acidic residues" evidence="4">
    <location>
        <begin position="135"/>
        <end position="152"/>
    </location>
</feature>
<dbReference type="SMART" id="SM00248">
    <property type="entry name" value="ANK"/>
    <property type="match status" value="3"/>
</dbReference>
<feature type="region of interest" description="Disordered" evidence="4">
    <location>
        <begin position="130"/>
        <end position="418"/>
    </location>
</feature>
<feature type="compositionally biased region" description="Low complexity" evidence="4">
    <location>
        <begin position="391"/>
        <end position="414"/>
    </location>
</feature>
<dbReference type="PROSITE" id="PS50088">
    <property type="entry name" value="ANK_REPEAT"/>
    <property type="match status" value="2"/>
</dbReference>
<evidence type="ECO:0000313" key="5">
    <source>
        <dbReference type="EMBL" id="KAG0299435.1"/>
    </source>
</evidence>
<evidence type="ECO:0000256" key="3">
    <source>
        <dbReference type="PROSITE-ProRule" id="PRU00023"/>
    </source>
</evidence>
<evidence type="ECO:0000256" key="2">
    <source>
        <dbReference type="ARBA" id="ARBA00023043"/>
    </source>
</evidence>
<feature type="compositionally biased region" description="Polar residues" evidence="4">
    <location>
        <begin position="237"/>
        <end position="271"/>
    </location>
</feature>
<evidence type="ECO:0008006" key="7">
    <source>
        <dbReference type="Google" id="ProtNLM"/>
    </source>
</evidence>
<evidence type="ECO:0000256" key="4">
    <source>
        <dbReference type="SAM" id="MobiDB-lite"/>
    </source>
</evidence>
<keyword evidence="1" id="KW-0677">Repeat</keyword>
<dbReference type="Pfam" id="PF00023">
    <property type="entry name" value="Ank"/>
    <property type="match status" value="1"/>
</dbReference>
<dbReference type="InterPro" id="IPR002110">
    <property type="entry name" value="Ankyrin_rpt"/>
</dbReference>
<reference evidence="5" key="1">
    <citation type="journal article" date="2020" name="Fungal Divers.">
        <title>Resolving the Mortierellaceae phylogeny through synthesis of multi-gene phylogenetics and phylogenomics.</title>
        <authorList>
            <person name="Vandepol N."/>
            <person name="Liber J."/>
            <person name="Desiro A."/>
            <person name="Na H."/>
            <person name="Kennedy M."/>
            <person name="Barry K."/>
            <person name="Grigoriev I.V."/>
            <person name="Miller A.N."/>
            <person name="O'Donnell K."/>
            <person name="Stajich J.E."/>
            <person name="Bonito G."/>
        </authorList>
    </citation>
    <scope>NUCLEOTIDE SEQUENCE</scope>
    <source>
        <strain evidence="5">NVP60</strain>
    </source>
</reference>
<gene>
    <name evidence="5" type="ORF">BGZ97_003701</name>
</gene>
<accession>A0A9P6QWR8</accession>
<feature type="non-terminal residue" evidence="5">
    <location>
        <position position="693"/>
    </location>
</feature>